<dbReference type="OrthoDB" id="3784230at2"/>
<comment type="caution">
    <text evidence="3">The sequence shown here is derived from an EMBL/GenBank/DDBJ whole genome shotgun (WGS) entry which is preliminary data.</text>
</comment>
<reference evidence="3 4" key="1">
    <citation type="submission" date="2015-06" db="EMBL/GenBank/DDBJ databases">
        <title>Draft genome sequence of beer spoilage bacterium Megasphaera cerevisiae type strain 20462.</title>
        <authorList>
            <person name="Kutumbaka K."/>
            <person name="Pasmowitz J."/>
            <person name="Mategko J."/>
            <person name="Reyes D."/>
            <person name="Friedrich A."/>
            <person name="Han S."/>
            <person name="Martens-Habbena W."/>
            <person name="Neal-McKinney J."/>
            <person name="Janagama H.K."/>
            <person name="Nadala C."/>
            <person name="Samadpour M."/>
        </authorList>
    </citation>
    <scope>NUCLEOTIDE SEQUENCE [LARGE SCALE GENOMIC DNA]</scope>
    <source>
        <strain evidence="3 4">DSM 20462</strain>
    </source>
</reference>
<organism evidence="3 4">
    <name type="scientific">Megasphaera cerevisiae DSM 20462</name>
    <dbReference type="NCBI Taxonomy" id="1122219"/>
    <lineage>
        <taxon>Bacteria</taxon>
        <taxon>Bacillati</taxon>
        <taxon>Bacillota</taxon>
        <taxon>Negativicutes</taxon>
        <taxon>Veillonellales</taxon>
        <taxon>Veillonellaceae</taxon>
        <taxon>Megasphaera</taxon>
    </lineage>
</organism>
<dbReference type="RefSeq" id="WP_048515249.1">
    <property type="nucleotide sequence ID" value="NZ_FUXD01000046.1"/>
</dbReference>
<dbReference type="Proteomes" id="UP000036503">
    <property type="component" value="Unassembled WGS sequence"/>
</dbReference>
<evidence type="ECO:0008006" key="5">
    <source>
        <dbReference type="Google" id="ProtNLM"/>
    </source>
</evidence>
<sequence length="341" mass="39522">MFVKQFHMIYALHNGNLVHISNVSNGLKCECFCPACNGKLIAKKGKVMMHHFAHYDSEECKYGYETSLHLAAKQMIMEHKKIMIPAVYLNFPGSGRERILLSKAKEIKVDQVLLEQRQESIIPDVVLISDQKKIYVEIYVTHAVDTDKTLKIKNSGISTIEIDLSAYKQSLEKEDLEKIIFEDSEQKKWIYNSFEKECLQKFISVAKPMPIISRGYTEHVDYCPMSRRKWHGKPYANFIDDCCGCEFCISAAEDKIFCSAEAGIAEMEDFRKNMEERKLFYMNKADDERYDCFSKRICPNCGGKLVERMGRYGEFWGCDNYPHCRFTVNIDKETGEIIMKS</sequence>
<proteinExistence type="predicted"/>
<feature type="domain" description="DNA topoisomerase type IA zn finger" evidence="1">
    <location>
        <begin position="296"/>
        <end position="332"/>
    </location>
</feature>
<evidence type="ECO:0000313" key="3">
    <source>
        <dbReference type="EMBL" id="KMO85575.1"/>
    </source>
</evidence>
<dbReference type="GO" id="GO:0003916">
    <property type="term" value="F:DNA topoisomerase activity"/>
    <property type="evidence" value="ECO:0007669"/>
    <property type="project" value="InterPro"/>
</dbReference>
<evidence type="ECO:0000259" key="1">
    <source>
        <dbReference type="Pfam" id="PF01396"/>
    </source>
</evidence>
<evidence type="ECO:0000313" key="4">
    <source>
        <dbReference type="Proteomes" id="UP000036503"/>
    </source>
</evidence>
<dbReference type="Gene3D" id="3.30.65.10">
    <property type="entry name" value="Bacterial Topoisomerase I, domain 1"/>
    <property type="match status" value="1"/>
</dbReference>
<evidence type="ECO:0000259" key="2">
    <source>
        <dbReference type="Pfam" id="PF25164"/>
    </source>
</evidence>
<accession>A0A0J6WQA0</accession>
<dbReference type="PATRIC" id="fig|1122219.3.peg.2658"/>
<dbReference type="GO" id="GO:0003677">
    <property type="term" value="F:DNA binding"/>
    <property type="evidence" value="ECO:0007669"/>
    <property type="project" value="InterPro"/>
</dbReference>
<keyword evidence="4" id="KW-1185">Reference proteome</keyword>
<dbReference type="Pfam" id="PF01396">
    <property type="entry name" value="Zn_ribbon_Top1"/>
    <property type="match status" value="1"/>
</dbReference>
<protein>
    <recommendedName>
        <fullName evidence="5">DNA topoisomerase type IA zn finger domain-containing protein</fullName>
    </recommendedName>
</protein>
<dbReference type="GO" id="GO:0006265">
    <property type="term" value="P:DNA topological change"/>
    <property type="evidence" value="ECO:0007669"/>
    <property type="project" value="InterPro"/>
</dbReference>
<name>A0A0J6WQA0_9FIRM</name>
<dbReference type="AlphaFoldDB" id="A0A0J6WQA0"/>
<feature type="domain" description="Competence protein CoiA-like N-terminal" evidence="2">
    <location>
        <begin position="30"/>
        <end position="62"/>
    </location>
</feature>
<dbReference type="InParanoid" id="A0A0J6WQA0"/>
<dbReference type="Pfam" id="PF25164">
    <property type="entry name" value="CoiA_N"/>
    <property type="match status" value="1"/>
</dbReference>
<dbReference type="InterPro" id="IPR013498">
    <property type="entry name" value="Topo_IA_Znf"/>
</dbReference>
<dbReference type="SUPFAM" id="SSF57783">
    <property type="entry name" value="Zinc beta-ribbon"/>
    <property type="match status" value="1"/>
</dbReference>
<dbReference type="GO" id="GO:0005694">
    <property type="term" value="C:chromosome"/>
    <property type="evidence" value="ECO:0007669"/>
    <property type="project" value="InterPro"/>
</dbReference>
<dbReference type="InterPro" id="IPR057253">
    <property type="entry name" value="CoiA-like_N"/>
</dbReference>
<dbReference type="EMBL" id="LEKT01000056">
    <property type="protein sequence ID" value="KMO85575.1"/>
    <property type="molecule type" value="Genomic_DNA"/>
</dbReference>
<gene>
    <name evidence="3" type="ORF">AB840_12860</name>
</gene>